<name>A0A6A5T827_9PLEO</name>
<evidence type="ECO:0000313" key="2">
    <source>
        <dbReference type="EMBL" id="KAF1948823.1"/>
    </source>
</evidence>
<dbReference type="SUPFAM" id="SSF55729">
    <property type="entry name" value="Acyl-CoA N-acyltransferases (Nat)"/>
    <property type="match status" value="1"/>
</dbReference>
<dbReference type="EMBL" id="ML977047">
    <property type="protein sequence ID" value="KAF1948823.1"/>
    <property type="molecule type" value="Genomic_DNA"/>
</dbReference>
<keyword evidence="3" id="KW-1185">Reference proteome</keyword>
<organism evidence="2 3">
    <name type="scientific">Byssothecium circinans</name>
    <dbReference type="NCBI Taxonomy" id="147558"/>
    <lineage>
        <taxon>Eukaryota</taxon>
        <taxon>Fungi</taxon>
        <taxon>Dikarya</taxon>
        <taxon>Ascomycota</taxon>
        <taxon>Pezizomycotina</taxon>
        <taxon>Dothideomycetes</taxon>
        <taxon>Pleosporomycetidae</taxon>
        <taxon>Pleosporales</taxon>
        <taxon>Massarineae</taxon>
        <taxon>Massarinaceae</taxon>
        <taxon>Byssothecium</taxon>
    </lineage>
</organism>
<sequence>MATQSQFLVREVENVDGDGLFITSAFDAALPFLHSIGSHDQWGSTPFSHQQGWAEETLRRIREAKQNYLAGNGNSDGLRIFIVERVCSAQVTDVLGAQYRIAVDGRRLLSVGFAFVRENWFPSYITAQEHLHMGEAERGAFLYLEVIVTDSRVGNIRRGAGASLIRSIRDYGRSRGKTKLYLDSWAGNDRKLVKYYEQQGFEVVGDFELPRANKIPWLGTLMRINI</sequence>
<accession>A0A6A5T827</accession>
<dbReference type="Proteomes" id="UP000800035">
    <property type="component" value="Unassembled WGS sequence"/>
</dbReference>
<protein>
    <recommendedName>
        <fullName evidence="1">N-acetyltransferase domain-containing protein</fullName>
    </recommendedName>
</protein>
<evidence type="ECO:0000313" key="3">
    <source>
        <dbReference type="Proteomes" id="UP000800035"/>
    </source>
</evidence>
<evidence type="ECO:0000259" key="1">
    <source>
        <dbReference type="PROSITE" id="PS51186"/>
    </source>
</evidence>
<dbReference type="GO" id="GO:0016747">
    <property type="term" value="F:acyltransferase activity, transferring groups other than amino-acyl groups"/>
    <property type="evidence" value="ECO:0007669"/>
    <property type="project" value="InterPro"/>
</dbReference>
<dbReference type="OrthoDB" id="2821191at2759"/>
<dbReference type="InterPro" id="IPR016181">
    <property type="entry name" value="Acyl_CoA_acyltransferase"/>
</dbReference>
<proteinExistence type="predicted"/>
<gene>
    <name evidence="2" type="ORF">CC80DRAFT_458535</name>
</gene>
<dbReference type="Gene3D" id="3.40.630.30">
    <property type="match status" value="1"/>
</dbReference>
<dbReference type="AlphaFoldDB" id="A0A6A5T827"/>
<dbReference type="InterPro" id="IPR000182">
    <property type="entry name" value="GNAT_dom"/>
</dbReference>
<feature type="domain" description="N-acetyltransferase" evidence="1">
    <location>
        <begin position="59"/>
        <end position="226"/>
    </location>
</feature>
<reference evidence="2" key="1">
    <citation type="journal article" date="2020" name="Stud. Mycol.">
        <title>101 Dothideomycetes genomes: a test case for predicting lifestyles and emergence of pathogens.</title>
        <authorList>
            <person name="Haridas S."/>
            <person name="Albert R."/>
            <person name="Binder M."/>
            <person name="Bloem J."/>
            <person name="Labutti K."/>
            <person name="Salamov A."/>
            <person name="Andreopoulos B."/>
            <person name="Baker S."/>
            <person name="Barry K."/>
            <person name="Bills G."/>
            <person name="Bluhm B."/>
            <person name="Cannon C."/>
            <person name="Castanera R."/>
            <person name="Culley D."/>
            <person name="Daum C."/>
            <person name="Ezra D."/>
            <person name="Gonzalez J."/>
            <person name="Henrissat B."/>
            <person name="Kuo A."/>
            <person name="Liang C."/>
            <person name="Lipzen A."/>
            <person name="Lutzoni F."/>
            <person name="Magnuson J."/>
            <person name="Mondo S."/>
            <person name="Nolan M."/>
            <person name="Ohm R."/>
            <person name="Pangilinan J."/>
            <person name="Park H.-J."/>
            <person name="Ramirez L."/>
            <person name="Alfaro M."/>
            <person name="Sun H."/>
            <person name="Tritt A."/>
            <person name="Yoshinaga Y."/>
            <person name="Zwiers L.-H."/>
            <person name="Turgeon B."/>
            <person name="Goodwin S."/>
            <person name="Spatafora J."/>
            <person name="Crous P."/>
            <person name="Grigoriev I."/>
        </authorList>
    </citation>
    <scope>NUCLEOTIDE SEQUENCE</scope>
    <source>
        <strain evidence="2">CBS 675.92</strain>
    </source>
</reference>
<dbReference type="PROSITE" id="PS51186">
    <property type="entry name" value="GNAT"/>
    <property type="match status" value="1"/>
</dbReference>